<dbReference type="InterPro" id="IPR019734">
    <property type="entry name" value="TPR_rpt"/>
</dbReference>
<dbReference type="PROSITE" id="PS50293">
    <property type="entry name" value="TPR_REGION"/>
    <property type="match status" value="1"/>
</dbReference>
<protein>
    <submittedName>
        <fullName evidence="1">Uncharacterized protein</fullName>
    </submittedName>
</protein>
<dbReference type="Pfam" id="PF13424">
    <property type="entry name" value="TPR_12"/>
    <property type="match status" value="1"/>
</dbReference>
<accession>X0V6T8</accession>
<reference evidence="1" key="1">
    <citation type="journal article" date="2014" name="Front. Microbiol.">
        <title>High frequency of phylogenetically diverse reductive dehalogenase-homologous genes in deep subseafloor sedimentary metagenomes.</title>
        <authorList>
            <person name="Kawai M."/>
            <person name="Futagami T."/>
            <person name="Toyoda A."/>
            <person name="Takaki Y."/>
            <person name="Nishi S."/>
            <person name="Hori S."/>
            <person name="Arai W."/>
            <person name="Tsubouchi T."/>
            <person name="Morono Y."/>
            <person name="Uchiyama I."/>
            <person name="Ito T."/>
            <person name="Fujiyama A."/>
            <person name="Inagaki F."/>
            <person name="Takami H."/>
        </authorList>
    </citation>
    <scope>NUCLEOTIDE SEQUENCE</scope>
    <source>
        <strain evidence="1">Expedition CK06-06</strain>
    </source>
</reference>
<dbReference type="PANTHER" id="PTHR19959">
    <property type="entry name" value="KINESIN LIGHT CHAIN"/>
    <property type="match status" value="1"/>
</dbReference>
<feature type="non-terminal residue" evidence="1">
    <location>
        <position position="1"/>
    </location>
</feature>
<dbReference type="InterPro" id="IPR011990">
    <property type="entry name" value="TPR-like_helical_dom_sf"/>
</dbReference>
<dbReference type="Gene3D" id="1.25.40.10">
    <property type="entry name" value="Tetratricopeptide repeat domain"/>
    <property type="match status" value="1"/>
</dbReference>
<organism evidence="1">
    <name type="scientific">marine sediment metagenome</name>
    <dbReference type="NCBI Taxonomy" id="412755"/>
    <lineage>
        <taxon>unclassified sequences</taxon>
        <taxon>metagenomes</taxon>
        <taxon>ecological metagenomes</taxon>
    </lineage>
</organism>
<proteinExistence type="predicted"/>
<dbReference type="PROSITE" id="PS50005">
    <property type="entry name" value="TPR"/>
    <property type="match status" value="2"/>
</dbReference>
<dbReference type="SUPFAM" id="SSF48452">
    <property type="entry name" value="TPR-like"/>
    <property type="match status" value="1"/>
</dbReference>
<sequence length="270" mass="31023">LVLREILESQSEEFQTLMRRSAVYRLPVLKEGIRLICEELPHWKSYVDQAVRLSLMERDSSSEIFVQYWVTPLLREDIFRKQGAEERKRCHQAAISYYEGVLSQSSGYEPIMSFELIEHALKAKMHKVAIEEAGARLLPYLRNSLAYKEALSYGEYILSQVPEPRKDDKLARFLFELGWIYADTGDAGQAIKYYQQALSIDKEVYGERHPSVARDLNNLGSAWEDLGEAKKAIEYYKQALSIDKEVYGEKHPHVATTLNNLGGAWKALGK</sequence>
<dbReference type="SMART" id="SM00028">
    <property type="entry name" value="TPR"/>
    <property type="match status" value="2"/>
</dbReference>
<dbReference type="EMBL" id="BARS01022497">
    <property type="protein sequence ID" value="GAG13889.1"/>
    <property type="molecule type" value="Genomic_DNA"/>
</dbReference>
<dbReference type="PANTHER" id="PTHR19959:SF119">
    <property type="entry name" value="FUNGAL LIPASE-LIKE DOMAIN-CONTAINING PROTEIN"/>
    <property type="match status" value="1"/>
</dbReference>
<name>X0V6T8_9ZZZZ</name>
<evidence type="ECO:0000313" key="1">
    <source>
        <dbReference type="EMBL" id="GAG13889.1"/>
    </source>
</evidence>
<comment type="caution">
    <text evidence="1">The sequence shown here is derived from an EMBL/GenBank/DDBJ whole genome shotgun (WGS) entry which is preliminary data.</text>
</comment>
<feature type="non-terminal residue" evidence="1">
    <location>
        <position position="270"/>
    </location>
</feature>
<dbReference type="AlphaFoldDB" id="X0V6T8"/>
<gene>
    <name evidence="1" type="ORF">S01H1_35960</name>
</gene>